<proteinExistence type="predicted"/>
<sequence>MGVDTGHHLRLKELVFYSKG</sequence>
<name>A0A834U2A7_9FABA</name>
<gene>
    <name evidence="1" type="ORF">G2W53_019583</name>
</gene>
<dbReference type="EMBL" id="JAAIUW010000006">
    <property type="protein sequence ID" value="KAF7828419.1"/>
    <property type="molecule type" value="Genomic_DNA"/>
</dbReference>
<evidence type="ECO:0000313" key="2">
    <source>
        <dbReference type="Proteomes" id="UP000634136"/>
    </source>
</evidence>
<comment type="caution">
    <text evidence="1">The sequence shown here is derived from an EMBL/GenBank/DDBJ whole genome shotgun (WGS) entry which is preliminary data.</text>
</comment>
<dbReference type="Proteomes" id="UP000634136">
    <property type="component" value="Unassembled WGS sequence"/>
</dbReference>
<protein>
    <submittedName>
        <fullName evidence="1">Uncharacterized protein</fullName>
    </submittedName>
</protein>
<keyword evidence="2" id="KW-1185">Reference proteome</keyword>
<organism evidence="1 2">
    <name type="scientific">Senna tora</name>
    <dbReference type="NCBI Taxonomy" id="362788"/>
    <lineage>
        <taxon>Eukaryota</taxon>
        <taxon>Viridiplantae</taxon>
        <taxon>Streptophyta</taxon>
        <taxon>Embryophyta</taxon>
        <taxon>Tracheophyta</taxon>
        <taxon>Spermatophyta</taxon>
        <taxon>Magnoliopsida</taxon>
        <taxon>eudicotyledons</taxon>
        <taxon>Gunneridae</taxon>
        <taxon>Pentapetalae</taxon>
        <taxon>rosids</taxon>
        <taxon>fabids</taxon>
        <taxon>Fabales</taxon>
        <taxon>Fabaceae</taxon>
        <taxon>Caesalpinioideae</taxon>
        <taxon>Cassia clade</taxon>
        <taxon>Senna</taxon>
    </lineage>
</organism>
<dbReference type="AlphaFoldDB" id="A0A834U2A7"/>
<evidence type="ECO:0000313" key="1">
    <source>
        <dbReference type="EMBL" id="KAF7828419.1"/>
    </source>
</evidence>
<accession>A0A834U2A7</accession>
<reference evidence="1" key="1">
    <citation type="submission" date="2020-09" db="EMBL/GenBank/DDBJ databases">
        <title>Genome-Enabled Discovery of Anthraquinone Biosynthesis in Senna tora.</title>
        <authorList>
            <person name="Kang S.-H."/>
            <person name="Pandey R.P."/>
            <person name="Lee C.-M."/>
            <person name="Sim J.-S."/>
            <person name="Jeong J.-T."/>
            <person name="Choi B.-S."/>
            <person name="Jung M."/>
            <person name="Ginzburg D."/>
            <person name="Zhao K."/>
            <person name="Won S.Y."/>
            <person name="Oh T.-J."/>
            <person name="Yu Y."/>
            <person name="Kim N.-H."/>
            <person name="Lee O.R."/>
            <person name="Lee T.-H."/>
            <person name="Bashyal P."/>
            <person name="Kim T.-S."/>
            <person name="Lee W.-H."/>
            <person name="Kawkins C."/>
            <person name="Kim C.-K."/>
            <person name="Kim J.S."/>
            <person name="Ahn B.O."/>
            <person name="Rhee S.Y."/>
            <person name="Sohng J.K."/>
        </authorList>
    </citation>
    <scope>NUCLEOTIDE SEQUENCE</scope>
    <source>
        <tissue evidence="1">Leaf</tissue>
    </source>
</reference>